<protein>
    <recommendedName>
        <fullName evidence="4">Uracil-DNA glycosylase-like domain-containing protein</fullName>
    </recommendedName>
</protein>
<dbReference type="GO" id="GO:0008263">
    <property type="term" value="F:pyrimidine-specific mismatch base pair DNA N-glycosylase activity"/>
    <property type="evidence" value="ECO:0007669"/>
    <property type="project" value="TreeGrafter"/>
</dbReference>
<dbReference type="InterPro" id="IPR005122">
    <property type="entry name" value="Uracil-DNA_glycosylase-like"/>
</dbReference>
<evidence type="ECO:0000256" key="1">
    <source>
        <dbReference type="ARBA" id="ARBA00022763"/>
    </source>
</evidence>
<evidence type="ECO:0000313" key="5">
    <source>
        <dbReference type="EMBL" id="MXR52911.1"/>
    </source>
</evidence>
<name>A0A6B0TCF0_9EURY</name>
<evidence type="ECO:0000256" key="3">
    <source>
        <dbReference type="ARBA" id="ARBA00023204"/>
    </source>
</evidence>
<organism evidence="5 6">
    <name type="scientific">Halovenus carboxidivorans</name>
    <dbReference type="NCBI Taxonomy" id="2692199"/>
    <lineage>
        <taxon>Archaea</taxon>
        <taxon>Methanobacteriati</taxon>
        <taxon>Methanobacteriota</taxon>
        <taxon>Stenosarchaea group</taxon>
        <taxon>Halobacteria</taxon>
        <taxon>Halobacteriales</taxon>
        <taxon>Haloarculaceae</taxon>
        <taxon>Halovenus</taxon>
    </lineage>
</organism>
<accession>A0A6B0TCF0</accession>
<feature type="domain" description="Uracil-DNA glycosylase-like" evidence="4">
    <location>
        <begin position="13"/>
        <end position="115"/>
    </location>
</feature>
<keyword evidence="6" id="KW-1185">Reference proteome</keyword>
<dbReference type="InterPro" id="IPR015637">
    <property type="entry name" value="MUG/TDG"/>
</dbReference>
<evidence type="ECO:0000259" key="4">
    <source>
        <dbReference type="Pfam" id="PF03167"/>
    </source>
</evidence>
<dbReference type="Gene3D" id="3.40.470.10">
    <property type="entry name" value="Uracil-DNA glycosylase-like domain"/>
    <property type="match status" value="1"/>
</dbReference>
<dbReference type="GO" id="GO:0006285">
    <property type="term" value="P:base-excision repair, AP site formation"/>
    <property type="evidence" value="ECO:0007669"/>
    <property type="project" value="InterPro"/>
</dbReference>
<keyword evidence="3" id="KW-0234">DNA repair</keyword>
<dbReference type="GO" id="GO:0004844">
    <property type="term" value="F:uracil DNA N-glycosylase activity"/>
    <property type="evidence" value="ECO:0007669"/>
    <property type="project" value="TreeGrafter"/>
</dbReference>
<comment type="caution">
    <text evidence="5">The sequence shown here is derived from an EMBL/GenBank/DDBJ whole genome shotgun (WGS) entry which is preliminary data.</text>
</comment>
<reference evidence="5 6" key="1">
    <citation type="submission" date="2019-12" db="EMBL/GenBank/DDBJ databases">
        <title>Isolation and characterization of three novel carbon monoxide-oxidizing members of Halobacteria from salione crusts and soils.</title>
        <authorList>
            <person name="Myers M.R."/>
            <person name="King G.M."/>
        </authorList>
    </citation>
    <scope>NUCLEOTIDE SEQUENCE [LARGE SCALE GENOMIC DNA]</scope>
    <source>
        <strain evidence="5 6">WSH3</strain>
    </source>
</reference>
<dbReference type="PANTHER" id="PTHR12159:SF9">
    <property type="entry name" value="G_T MISMATCH-SPECIFIC THYMINE DNA GLYCOSYLASE"/>
    <property type="match status" value="1"/>
</dbReference>
<keyword evidence="1" id="KW-0227">DNA damage</keyword>
<dbReference type="RefSeq" id="WP_159765037.1">
    <property type="nucleotide sequence ID" value="NZ_WUUT01000006.1"/>
</dbReference>
<evidence type="ECO:0000313" key="6">
    <source>
        <dbReference type="Proteomes" id="UP000466535"/>
    </source>
</evidence>
<gene>
    <name evidence="5" type="ORF">GRX03_15025</name>
</gene>
<keyword evidence="2" id="KW-0378">Hydrolase</keyword>
<evidence type="ECO:0000256" key="2">
    <source>
        <dbReference type="ARBA" id="ARBA00022801"/>
    </source>
</evidence>
<dbReference type="InterPro" id="IPR036895">
    <property type="entry name" value="Uracil-DNA_glycosylase-like_sf"/>
</dbReference>
<dbReference type="Proteomes" id="UP000466535">
    <property type="component" value="Unassembled WGS sequence"/>
</dbReference>
<dbReference type="OrthoDB" id="349994at2157"/>
<dbReference type="SUPFAM" id="SSF52141">
    <property type="entry name" value="Uracil-DNA glycosylase-like"/>
    <property type="match status" value="1"/>
</dbReference>
<sequence length="182" mass="21617">MKHHTFVCGSSKSKEQDAYYIYHNNRFWGTLRDAGITDEQIAPEDYRQLGKEYGIYLTEIVDPEEFRVAKDSDIEAHQVLSGLESLMDRIDAHNPNRIAFVGKNAATWYYRYINDREITHSQASGHKTDRRNIEGLKLDWNHKGLDHYLLSNTHRHWDRETWIEFWERCSDGVEKFRRNQPS</sequence>
<dbReference type="Pfam" id="PF03167">
    <property type="entry name" value="UDG"/>
    <property type="match status" value="1"/>
</dbReference>
<dbReference type="AlphaFoldDB" id="A0A6B0TCF0"/>
<dbReference type="PANTHER" id="PTHR12159">
    <property type="entry name" value="G/T AND G/U MISMATCH-SPECIFIC DNA GLYCOSYLASE"/>
    <property type="match status" value="1"/>
</dbReference>
<dbReference type="EMBL" id="WUUT01000006">
    <property type="protein sequence ID" value="MXR52911.1"/>
    <property type="molecule type" value="Genomic_DNA"/>
</dbReference>
<proteinExistence type="predicted"/>